<dbReference type="GO" id="GO:0005840">
    <property type="term" value="C:ribosome"/>
    <property type="evidence" value="ECO:0007669"/>
    <property type="project" value="InterPro"/>
</dbReference>
<accession>A0A6N7IWA8</accession>
<dbReference type="NCBIfam" id="TIGR02273">
    <property type="entry name" value="16S_RimM"/>
    <property type="match status" value="1"/>
</dbReference>
<dbReference type="GO" id="GO:0006364">
    <property type="term" value="P:rRNA processing"/>
    <property type="evidence" value="ECO:0007669"/>
    <property type="project" value="UniProtKB-UniRule"/>
</dbReference>
<organism evidence="8 9">
    <name type="scientific">Candidatus Weimeria bifida</name>
    <dbReference type="NCBI Taxonomy" id="2599074"/>
    <lineage>
        <taxon>Bacteria</taxon>
        <taxon>Bacillati</taxon>
        <taxon>Bacillota</taxon>
        <taxon>Clostridia</taxon>
        <taxon>Lachnospirales</taxon>
        <taxon>Lachnospiraceae</taxon>
        <taxon>Candidatus Weimeria</taxon>
    </lineage>
</organism>
<dbReference type="SUPFAM" id="SSF50346">
    <property type="entry name" value="PRC-barrel domain"/>
    <property type="match status" value="1"/>
</dbReference>
<evidence type="ECO:0000256" key="4">
    <source>
        <dbReference type="ARBA" id="ARBA00023186"/>
    </source>
</evidence>
<dbReference type="InterPro" id="IPR011033">
    <property type="entry name" value="PRC_barrel-like_sf"/>
</dbReference>
<proteinExistence type="inferred from homology"/>
<comment type="similarity">
    <text evidence="5">Belongs to the RimM family.</text>
</comment>
<dbReference type="InterPro" id="IPR009000">
    <property type="entry name" value="Transl_B-barrel_sf"/>
</dbReference>
<comment type="subcellular location">
    <subcellularLocation>
        <location evidence="5">Cytoplasm</location>
    </subcellularLocation>
</comment>
<evidence type="ECO:0000256" key="1">
    <source>
        <dbReference type="ARBA" id="ARBA00022490"/>
    </source>
</evidence>
<dbReference type="PANTHER" id="PTHR33692">
    <property type="entry name" value="RIBOSOME MATURATION FACTOR RIMM"/>
    <property type="match status" value="1"/>
</dbReference>
<evidence type="ECO:0000256" key="2">
    <source>
        <dbReference type="ARBA" id="ARBA00022517"/>
    </source>
</evidence>
<dbReference type="Pfam" id="PF01782">
    <property type="entry name" value="RimM"/>
    <property type="match status" value="1"/>
</dbReference>
<dbReference type="InterPro" id="IPR002676">
    <property type="entry name" value="RimM_N"/>
</dbReference>
<sequence length="171" mass="19015">MDRDYLKVGVITSTHGVHGEVKVYPTTDEPERFRDLKTVTLYLNGKEKQVTVDSVKFFKKQVILGFEEIKDMDSAYALRNSEIRIPRSEGIELGENEFFIGDIIGLTVIDESGKELGKVSDIITTAANDVYEVKRTDGSALMIPAIHDCILSVDTESGVIKVHLLPGLEDL</sequence>
<name>A0A6N7IWA8_9FIRM</name>
<dbReference type="EMBL" id="VOGC01000002">
    <property type="protein sequence ID" value="MQN00574.1"/>
    <property type="molecule type" value="Genomic_DNA"/>
</dbReference>
<dbReference type="GO" id="GO:0042274">
    <property type="term" value="P:ribosomal small subunit biogenesis"/>
    <property type="evidence" value="ECO:0007669"/>
    <property type="project" value="UniProtKB-UniRule"/>
</dbReference>
<keyword evidence="1 5" id="KW-0963">Cytoplasm</keyword>
<dbReference type="Proteomes" id="UP000460257">
    <property type="component" value="Unassembled WGS sequence"/>
</dbReference>
<dbReference type="PANTHER" id="PTHR33692:SF1">
    <property type="entry name" value="RIBOSOME MATURATION FACTOR RIMM"/>
    <property type="match status" value="1"/>
</dbReference>
<feature type="domain" description="Ribosome maturation factor RimM PRC barrel" evidence="7">
    <location>
        <begin position="102"/>
        <end position="165"/>
    </location>
</feature>
<dbReference type="Pfam" id="PF24986">
    <property type="entry name" value="PRC_RimM"/>
    <property type="match status" value="1"/>
</dbReference>
<dbReference type="Gene3D" id="2.30.30.240">
    <property type="entry name" value="PRC-barrel domain"/>
    <property type="match status" value="1"/>
</dbReference>
<keyword evidence="2 5" id="KW-0690">Ribosome biogenesis</keyword>
<dbReference type="Gene3D" id="2.40.30.60">
    <property type="entry name" value="RimM"/>
    <property type="match status" value="1"/>
</dbReference>
<dbReference type="GO" id="GO:0043022">
    <property type="term" value="F:ribosome binding"/>
    <property type="evidence" value="ECO:0007669"/>
    <property type="project" value="InterPro"/>
</dbReference>
<gene>
    <name evidence="5 8" type="primary">rimM</name>
    <name evidence="8" type="ORF">FRC54_01030</name>
</gene>
<dbReference type="InterPro" id="IPR011961">
    <property type="entry name" value="RimM"/>
</dbReference>
<comment type="caution">
    <text evidence="8">The sequence shown here is derived from an EMBL/GenBank/DDBJ whole genome shotgun (WGS) entry which is preliminary data.</text>
</comment>
<comment type="domain">
    <text evidence="5">The PRC barrel domain binds ribosomal protein uS19.</text>
</comment>
<dbReference type="InterPro" id="IPR056792">
    <property type="entry name" value="PRC_RimM"/>
</dbReference>
<feature type="domain" description="RimM N-terminal" evidence="6">
    <location>
        <begin position="8"/>
        <end position="88"/>
    </location>
</feature>
<keyword evidence="4 5" id="KW-0143">Chaperone</keyword>
<dbReference type="GO" id="GO:0005737">
    <property type="term" value="C:cytoplasm"/>
    <property type="evidence" value="ECO:0007669"/>
    <property type="project" value="UniProtKB-SubCell"/>
</dbReference>
<reference evidence="8" key="1">
    <citation type="journal article" date="2020" name="Appl. Environ. Microbiol.">
        <title>Medium-Chain Fatty Acid Synthesis by 'Candidatus Weimeria bifida' gen. nov., sp. nov., and 'Candidatus Pseudoramibacter fermentans' sp. nov.</title>
        <authorList>
            <person name="Scarborough M.J."/>
            <person name="Myers K.S."/>
            <person name="Donohue T.J."/>
            <person name="Noguera D.R."/>
        </authorList>
    </citation>
    <scope>NUCLEOTIDE SEQUENCE</scope>
    <source>
        <strain evidence="8">LCO1.1</strain>
    </source>
</reference>
<comment type="function">
    <text evidence="5">An accessory protein needed during the final step in the assembly of 30S ribosomal subunit, possibly for assembly of the head region. Essential for efficient processing of 16S rRNA. May be needed both before and after RbfA during the maturation of 16S rRNA. It has affinity for free ribosomal 30S subunits but not for 70S ribosomes.</text>
</comment>
<keyword evidence="3 5" id="KW-0698">rRNA processing</keyword>
<evidence type="ECO:0000256" key="5">
    <source>
        <dbReference type="HAMAP-Rule" id="MF_00014"/>
    </source>
</evidence>
<evidence type="ECO:0000313" key="9">
    <source>
        <dbReference type="Proteomes" id="UP000460257"/>
    </source>
</evidence>
<keyword evidence="9" id="KW-1185">Reference proteome</keyword>
<evidence type="ECO:0000313" key="8">
    <source>
        <dbReference type="EMBL" id="MQN00574.1"/>
    </source>
</evidence>
<dbReference type="HAMAP" id="MF_00014">
    <property type="entry name" value="Ribosome_mat_RimM"/>
    <property type="match status" value="1"/>
</dbReference>
<evidence type="ECO:0000256" key="3">
    <source>
        <dbReference type="ARBA" id="ARBA00022552"/>
    </source>
</evidence>
<dbReference type="AlphaFoldDB" id="A0A6N7IWA8"/>
<protein>
    <recommendedName>
        <fullName evidence="5">Ribosome maturation factor RimM</fullName>
    </recommendedName>
</protein>
<dbReference type="InterPro" id="IPR036976">
    <property type="entry name" value="RimM_N_sf"/>
</dbReference>
<evidence type="ECO:0000259" key="6">
    <source>
        <dbReference type="Pfam" id="PF01782"/>
    </source>
</evidence>
<evidence type="ECO:0000259" key="7">
    <source>
        <dbReference type="Pfam" id="PF24986"/>
    </source>
</evidence>
<dbReference type="SUPFAM" id="SSF50447">
    <property type="entry name" value="Translation proteins"/>
    <property type="match status" value="1"/>
</dbReference>
<comment type="subunit">
    <text evidence="5">Binds ribosomal protein uS19.</text>
</comment>